<dbReference type="GO" id="GO:0005829">
    <property type="term" value="C:cytosol"/>
    <property type="evidence" value="ECO:0007669"/>
    <property type="project" value="TreeGrafter"/>
</dbReference>
<dbReference type="Gene3D" id="3.30.420.10">
    <property type="entry name" value="Ribonuclease H-like superfamily/Ribonuclease H"/>
    <property type="match status" value="1"/>
</dbReference>
<dbReference type="PANTHER" id="PTHR30231:SF41">
    <property type="entry name" value="DNA POLYMERASE III SUBUNIT EPSILON"/>
    <property type="match status" value="1"/>
</dbReference>
<reference evidence="2 3" key="1">
    <citation type="submission" date="2018-12" db="EMBL/GenBank/DDBJ databases">
        <title>Deinococcus radiophilus ATCC 27603 genome sequencing and assembly.</title>
        <authorList>
            <person name="Maclea K.S."/>
            <person name="Maynard C.R."/>
        </authorList>
    </citation>
    <scope>NUCLEOTIDE SEQUENCE [LARGE SCALE GENOMIC DNA]</scope>
    <source>
        <strain evidence="2 3">ATCC 27603</strain>
    </source>
</reference>
<organism evidence="2 3">
    <name type="scientific">Deinococcus radiophilus</name>
    <dbReference type="NCBI Taxonomy" id="32062"/>
    <lineage>
        <taxon>Bacteria</taxon>
        <taxon>Thermotogati</taxon>
        <taxon>Deinococcota</taxon>
        <taxon>Deinococci</taxon>
        <taxon>Deinococcales</taxon>
        <taxon>Deinococcaceae</taxon>
        <taxon>Deinococcus</taxon>
    </lineage>
</organism>
<dbReference type="Proteomes" id="UP000277766">
    <property type="component" value="Unassembled WGS sequence"/>
</dbReference>
<dbReference type="SMART" id="SM00479">
    <property type="entry name" value="EXOIII"/>
    <property type="match status" value="1"/>
</dbReference>
<accession>A0A431W330</accession>
<feature type="domain" description="Exonuclease" evidence="1">
    <location>
        <begin position="3"/>
        <end position="179"/>
    </location>
</feature>
<dbReference type="PANTHER" id="PTHR30231">
    <property type="entry name" value="DNA POLYMERASE III SUBUNIT EPSILON"/>
    <property type="match status" value="1"/>
</dbReference>
<dbReference type="CDD" id="cd06127">
    <property type="entry name" value="DEDDh"/>
    <property type="match status" value="1"/>
</dbReference>
<dbReference type="GO" id="GO:0008408">
    <property type="term" value="F:3'-5' exonuclease activity"/>
    <property type="evidence" value="ECO:0007669"/>
    <property type="project" value="TreeGrafter"/>
</dbReference>
<dbReference type="FunFam" id="3.30.420.10:FF:000045">
    <property type="entry name" value="3'-5' exonuclease DinG"/>
    <property type="match status" value="1"/>
</dbReference>
<dbReference type="AlphaFoldDB" id="A0A431W330"/>
<evidence type="ECO:0000313" key="2">
    <source>
        <dbReference type="EMBL" id="RTR29830.1"/>
    </source>
</evidence>
<name>A0A431W330_9DEIO</name>
<keyword evidence="2" id="KW-0540">Nuclease</keyword>
<dbReference type="OrthoDB" id="9813328at2"/>
<keyword evidence="2" id="KW-0269">Exonuclease</keyword>
<dbReference type="EMBL" id="RXPE01000003">
    <property type="protein sequence ID" value="RTR29830.1"/>
    <property type="molecule type" value="Genomic_DNA"/>
</dbReference>
<dbReference type="InterPro" id="IPR012337">
    <property type="entry name" value="RNaseH-like_sf"/>
</dbReference>
<dbReference type="GO" id="GO:0045004">
    <property type="term" value="P:DNA replication proofreading"/>
    <property type="evidence" value="ECO:0007669"/>
    <property type="project" value="TreeGrafter"/>
</dbReference>
<dbReference type="InterPro" id="IPR006054">
    <property type="entry name" value="DnaQ"/>
</dbReference>
<dbReference type="InterPro" id="IPR036397">
    <property type="entry name" value="RNaseH_sf"/>
</dbReference>
<dbReference type="GO" id="GO:0003677">
    <property type="term" value="F:DNA binding"/>
    <property type="evidence" value="ECO:0007669"/>
    <property type="project" value="InterPro"/>
</dbReference>
<dbReference type="GO" id="GO:0003887">
    <property type="term" value="F:DNA-directed DNA polymerase activity"/>
    <property type="evidence" value="ECO:0007669"/>
    <property type="project" value="InterPro"/>
</dbReference>
<gene>
    <name evidence="2" type="ORF">EJ104_02470</name>
</gene>
<dbReference type="SUPFAM" id="SSF53098">
    <property type="entry name" value="Ribonuclease H-like"/>
    <property type="match status" value="1"/>
</dbReference>
<keyword evidence="2" id="KW-0378">Hydrolase</keyword>
<protein>
    <submittedName>
        <fullName evidence="2">3'-5' exonuclease</fullName>
    </submittedName>
</protein>
<dbReference type="InterPro" id="IPR013520">
    <property type="entry name" value="Ribonucl_H"/>
</dbReference>
<sequence length="179" mass="19752">MQDAVVFDLETTGLSPEKDGIVEIGALRIRDGRVVAEDPYQTLVRPENVWGEPLIIPWRTERIHGISNDMVAGAPTIAQVLPEFLEWAGDVPLIAHNIGFDSGFMRASARRCGLPWSPRAEICTVQLSRQAFPQERKHNLDSLAGRLGLTFSAGGRHRSLGDVEVTAAAYLRLLELLKN</sequence>
<keyword evidence="3" id="KW-1185">Reference proteome</keyword>
<dbReference type="Pfam" id="PF00929">
    <property type="entry name" value="RNase_T"/>
    <property type="match status" value="1"/>
</dbReference>
<proteinExistence type="predicted"/>
<evidence type="ECO:0000259" key="1">
    <source>
        <dbReference type="SMART" id="SM00479"/>
    </source>
</evidence>
<dbReference type="NCBIfam" id="TIGR00573">
    <property type="entry name" value="dnaq"/>
    <property type="match status" value="1"/>
</dbReference>
<dbReference type="RefSeq" id="WP_126351175.1">
    <property type="nucleotide sequence ID" value="NZ_CP086380.1"/>
</dbReference>
<comment type="caution">
    <text evidence="2">The sequence shown here is derived from an EMBL/GenBank/DDBJ whole genome shotgun (WGS) entry which is preliminary data.</text>
</comment>
<evidence type="ECO:0000313" key="3">
    <source>
        <dbReference type="Proteomes" id="UP000277766"/>
    </source>
</evidence>